<dbReference type="PROSITE" id="PS50102">
    <property type="entry name" value="RRM"/>
    <property type="match status" value="1"/>
</dbReference>
<proteinExistence type="predicted"/>
<dbReference type="InterPro" id="IPR012677">
    <property type="entry name" value="Nucleotide-bd_a/b_plait_sf"/>
</dbReference>
<dbReference type="AlphaFoldDB" id="A0A151UBV0"/>
<evidence type="ECO:0000313" key="4">
    <source>
        <dbReference type="Proteomes" id="UP000075243"/>
    </source>
</evidence>
<evidence type="ECO:0000256" key="1">
    <source>
        <dbReference type="PROSITE-ProRule" id="PRU00176"/>
    </source>
</evidence>
<dbReference type="InterPro" id="IPR035979">
    <property type="entry name" value="RBD_domain_sf"/>
</dbReference>
<dbReference type="InterPro" id="IPR000504">
    <property type="entry name" value="RRM_dom"/>
</dbReference>
<dbReference type="Pfam" id="PF00076">
    <property type="entry name" value="RRM_1"/>
    <property type="match status" value="1"/>
</dbReference>
<dbReference type="Gramene" id="C.cajan_20328.t">
    <property type="protein sequence ID" value="C.cajan_20328.t"/>
    <property type="gene ID" value="C.cajan_20328"/>
</dbReference>
<feature type="domain" description="RRM" evidence="2">
    <location>
        <begin position="25"/>
        <end position="102"/>
    </location>
</feature>
<dbReference type="CDD" id="cd00590">
    <property type="entry name" value="RRM_SF"/>
    <property type="match status" value="1"/>
</dbReference>
<organism evidence="3 4">
    <name type="scientific">Cajanus cajan</name>
    <name type="common">Pigeon pea</name>
    <name type="synonym">Cajanus indicus</name>
    <dbReference type="NCBI Taxonomy" id="3821"/>
    <lineage>
        <taxon>Eukaryota</taxon>
        <taxon>Viridiplantae</taxon>
        <taxon>Streptophyta</taxon>
        <taxon>Embryophyta</taxon>
        <taxon>Tracheophyta</taxon>
        <taxon>Spermatophyta</taxon>
        <taxon>Magnoliopsida</taxon>
        <taxon>eudicotyledons</taxon>
        <taxon>Gunneridae</taxon>
        <taxon>Pentapetalae</taxon>
        <taxon>rosids</taxon>
        <taxon>fabids</taxon>
        <taxon>Fabales</taxon>
        <taxon>Fabaceae</taxon>
        <taxon>Papilionoideae</taxon>
        <taxon>50 kb inversion clade</taxon>
        <taxon>NPAAA clade</taxon>
        <taxon>indigoferoid/millettioid clade</taxon>
        <taxon>Phaseoleae</taxon>
        <taxon>Cajanus</taxon>
    </lineage>
</organism>
<keyword evidence="4" id="KW-1185">Reference proteome</keyword>
<dbReference type="SMART" id="SM00360">
    <property type="entry name" value="RRM"/>
    <property type="match status" value="1"/>
</dbReference>
<evidence type="ECO:0000313" key="3">
    <source>
        <dbReference type="EMBL" id="KYP76681.1"/>
    </source>
</evidence>
<dbReference type="GO" id="GO:0003723">
    <property type="term" value="F:RNA binding"/>
    <property type="evidence" value="ECO:0007669"/>
    <property type="project" value="UniProtKB-UniRule"/>
</dbReference>
<sequence length="341" mass="39820">MLLYNNNKTTSRILGKPKEKGLDITTFFFSGFPDKYTNVDLWKLFQRWGQVREVYVLAKRDRYGKRFGFVRFSKVENIHQLGRVLDQIEIEGKKLSVNIPRYNRKQSVSEFIDDRRKPKNKKDHRLPHREHREWNQFGHSPVWCNWALQYSTFVEDEPLLNKCFVGKVTDHTLESSIQNILNDEGLFTVNSIPIGDNWVLLAPRGVDDITEHLQELSEWLGTYFEILIPWSPEFVVGNRVTWVKCVGIPILAWKEDLFKKIGYLMGSFIKIDESTKNRSNMSEAHICISTAIMHLIEGCLQLDFNGKTHVIRIVETHCGYEKKECSCPCKEEWVESVSESS</sequence>
<dbReference type="EMBL" id="CM003603">
    <property type="protein sequence ID" value="KYP76681.1"/>
    <property type="molecule type" value="Genomic_DNA"/>
</dbReference>
<dbReference type="Gene3D" id="3.30.70.330">
    <property type="match status" value="1"/>
</dbReference>
<dbReference type="OMA" id="MSEAHIC"/>
<dbReference type="SUPFAM" id="SSF54928">
    <property type="entry name" value="RNA-binding domain, RBD"/>
    <property type="match status" value="1"/>
</dbReference>
<gene>
    <name evidence="3" type="ORF">KK1_020933</name>
</gene>
<keyword evidence="1" id="KW-0694">RNA-binding</keyword>
<dbReference type="PANTHER" id="PTHR34427:SF5">
    <property type="entry name" value="DUF4283 DOMAIN-CONTAINING PROTEIN"/>
    <property type="match status" value="1"/>
</dbReference>
<name>A0A151UBV0_CAJCA</name>
<evidence type="ECO:0000259" key="2">
    <source>
        <dbReference type="PROSITE" id="PS50102"/>
    </source>
</evidence>
<protein>
    <recommendedName>
        <fullName evidence="2">RRM domain-containing protein</fullName>
    </recommendedName>
</protein>
<dbReference type="Proteomes" id="UP000075243">
    <property type="component" value="Chromosome 1"/>
</dbReference>
<dbReference type="PANTHER" id="PTHR34427">
    <property type="entry name" value="DUF4283 DOMAIN PROTEIN"/>
    <property type="match status" value="1"/>
</dbReference>
<accession>A0A151UBV0</accession>
<reference evidence="3 4" key="1">
    <citation type="journal article" date="2012" name="Nat. Biotechnol.">
        <title>Draft genome sequence of pigeonpea (Cajanus cajan), an orphan legume crop of resource-poor farmers.</title>
        <authorList>
            <person name="Varshney R.K."/>
            <person name="Chen W."/>
            <person name="Li Y."/>
            <person name="Bharti A.K."/>
            <person name="Saxena R.K."/>
            <person name="Schlueter J.A."/>
            <person name="Donoghue M.T."/>
            <person name="Azam S."/>
            <person name="Fan G."/>
            <person name="Whaley A.M."/>
            <person name="Farmer A.D."/>
            <person name="Sheridan J."/>
            <person name="Iwata A."/>
            <person name="Tuteja R."/>
            <person name="Penmetsa R.V."/>
            <person name="Wu W."/>
            <person name="Upadhyaya H.D."/>
            <person name="Yang S.P."/>
            <person name="Shah T."/>
            <person name="Saxena K.B."/>
            <person name="Michael T."/>
            <person name="McCombie W.R."/>
            <person name="Yang B."/>
            <person name="Zhang G."/>
            <person name="Yang H."/>
            <person name="Wang J."/>
            <person name="Spillane C."/>
            <person name="Cook D.R."/>
            <person name="May G.D."/>
            <person name="Xu X."/>
            <person name="Jackson S.A."/>
        </authorList>
    </citation>
    <scope>NUCLEOTIDE SEQUENCE [LARGE SCALE GENOMIC DNA]</scope>
    <source>
        <strain evidence="4">cv. Asha</strain>
    </source>
</reference>